<dbReference type="Proteomes" id="UP000052237">
    <property type="component" value="Unassembled WGS sequence"/>
</dbReference>
<organism evidence="4 5">
    <name type="scientific">Campylobacter hyointestinalis subsp. hyointestinalis</name>
    <dbReference type="NCBI Taxonomy" id="91352"/>
    <lineage>
        <taxon>Bacteria</taxon>
        <taxon>Pseudomonadati</taxon>
        <taxon>Campylobacterota</taxon>
        <taxon>Epsilonproteobacteria</taxon>
        <taxon>Campylobacterales</taxon>
        <taxon>Campylobacteraceae</taxon>
        <taxon>Campylobacter</taxon>
    </lineage>
</organism>
<reference evidence="4 5" key="1">
    <citation type="submission" date="2015-11" db="EMBL/GenBank/DDBJ databases">
        <authorList>
            <consortium name="Pathogen Informatics"/>
        </authorList>
    </citation>
    <scope>NUCLEOTIDE SEQUENCE [LARGE SCALE GENOMIC DNA]</scope>
    <source>
        <strain evidence="4 5">006A-0059</strain>
    </source>
</reference>
<dbReference type="NCBIfam" id="TIGR00621">
    <property type="entry name" value="ssb"/>
    <property type="match status" value="1"/>
</dbReference>
<comment type="caution">
    <text evidence="4">The sequence shown here is derived from an EMBL/GenBank/DDBJ whole genome shotgun (WGS) entry which is preliminary data.</text>
</comment>
<dbReference type="RefSeq" id="WP_059435535.1">
    <property type="nucleotide sequence ID" value="NZ_FAVB01000008.1"/>
</dbReference>
<keyword evidence="1 2" id="KW-0238">DNA-binding</keyword>
<dbReference type="Gene3D" id="2.40.50.140">
    <property type="entry name" value="Nucleic acid-binding proteins"/>
    <property type="match status" value="1"/>
</dbReference>
<evidence type="ECO:0000313" key="5">
    <source>
        <dbReference type="Proteomes" id="UP000052237"/>
    </source>
</evidence>
<dbReference type="PROSITE" id="PS50935">
    <property type="entry name" value="SSB"/>
    <property type="match status" value="1"/>
</dbReference>
<dbReference type="GO" id="GO:0003697">
    <property type="term" value="F:single-stranded DNA binding"/>
    <property type="evidence" value="ECO:0007669"/>
    <property type="project" value="UniProtKB-UniRule"/>
</dbReference>
<dbReference type="CDD" id="cd04496">
    <property type="entry name" value="SSB_OBF"/>
    <property type="match status" value="1"/>
</dbReference>
<dbReference type="InterPro" id="IPR011344">
    <property type="entry name" value="ssDNA-bd"/>
</dbReference>
<dbReference type="HAMAP" id="MF_00984">
    <property type="entry name" value="SSB"/>
    <property type="match status" value="1"/>
</dbReference>
<keyword evidence="5" id="KW-1185">Reference proteome</keyword>
<proteinExistence type="inferred from homology"/>
<dbReference type="PIRSF" id="PIRSF002070">
    <property type="entry name" value="SSB"/>
    <property type="match status" value="1"/>
</dbReference>
<name>A0A0S4SVH8_CAMHY</name>
<accession>A0A0S4SVH8</accession>
<evidence type="ECO:0000256" key="3">
    <source>
        <dbReference type="PIRNR" id="PIRNR002070"/>
    </source>
</evidence>
<evidence type="ECO:0000256" key="1">
    <source>
        <dbReference type="ARBA" id="ARBA00023125"/>
    </source>
</evidence>
<dbReference type="EMBL" id="FAVB01000008">
    <property type="protein sequence ID" value="CUU90331.1"/>
    <property type="molecule type" value="Genomic_DNA"/>
</dbReference>
<protein>
    <recommendedName>
        <fullName evidence="2 3">Single-stranded DNA-binding protein</fullName>
        <shortName evidence="2">SSB</shortName>
    </recommendedName>
</protein>
<comment type="caution">
    <text evidence="2">Lacks conserved residue(s) required for the propagation of feature annotation.</text>
</comment>
<dbReference type="Pfam" id="PF00436">
    <property type="entry name" value="SSB"/>
    <property type="match status" value="1"/>
</dbReference>
<evidence type="ECO:0000313" key="4">
    <source>
        <dbReference type="EMBL" id="CUU90331.1"/>
    </source>
</evidence>
<dbReference type="InterPro" id="IPR000424">
    <property type="entry name" value="Primosome_PriB/ssb"/>
</dbReference>
<comment type="subunit">
    <text evidence="2">Homotetramer.</text>
</comment>
<dbReference type="GO" id="GO:0006260">
    <property type="term" value="P:DNA replication"/>
    <property type="evidence" value="ECO:0007669"/>
    <property type="project" value="InterPro"/>
</dbReference>
<dbReference type="AlphaFoldDB" id="A0A0S4SVH8"/>
<evidence type="ECO:0000256" key="2">
    <source>
        <dbReference type="HAMAP-Rule" id="MF_00984"/>
    </source>
</evidence>
<gene>
    <name evidence="4" type="primary">ssb_4</name>
    <name evidence="4" type="ORF">ERS686654_02101</name>
</gene>
<dbReference type="SUPFAM" id="SSF50249">
    <property type="entry name" value="Nucleic acid-binding proteins"/>
    <property type="match status" value="1"/>
</dbReference>
<sequence length="119" mass="13610">MTNNIVIAGRLVADAELFFTNNGSAVCNFILANNKRYKDIEKSTFIEASIFGNYAESMNKYLKKGVSIDVIGELVQESWSKDGKIYYKHKIKVKEIDFRTPKDNISEANFENEEETNNE</sequence>
<dbReference type="InterPro" id="IPR012340">
    <property type="entry name" value="NA-bd_OB-fold"/>
</dbReference>